<keyword evidence="4" id="KW-1185">Reference proteome</keyword>
<feature type="region of interest" description="Disordered" evidence="1">
    <location>
        <begin position="955"/>
        <end position="982"/>
    </location>
</feature>
<sequence>MKYFACQPDSHNGFGLLIGHTLTYFAVECGGGDDGAAPAASSSDEGALRVRAQHRVTLPHDFGTAPQCFSMANRSLYGFDMAVVGAGSGVLAVVVMPNSGVVYFPGRNPASLRAPTTAAAADRQGEHRAAPQPQSHSSASTVGPSSLSSPLLGQPAEVDRGVGTITWMRDKPLVFVGFTSGRVAWYHVTLAFPAQLPKTTAGHADAALCAASEPVANFASGAAGGGYAFPSSTWMQSSFARRGGARRTHENGDGEGVRVRLQLSCAFQETGSFLTSDWFPATGFVVAGAERAVYVFSTEQPGAPLCAVTNIGCSFLACHPFLPILACLSFGRSADNGTRPDACALHVFEWTAGGTLSLAAERRTLHKAPRHDVYYGCSWKFAADRQLAICNLEEGTVHLLHLAKAEEGLEAVPQEEDAGNTAAPRPVYTFTRERERQLPLHSLVNIEFLSAARGAWLREHPLTERMPQVTGARGRGHRPPDGNSAARKAGGRRGAGDRRRCGREGGVGCGRPTACFCAAADEDAGVRQGLGVFSRIVGVNCAGEVTATPVDEDATLAILGPGRFAVGFCASVFVAGGEADPLDVEQRMRRRLAAGFGVPAAANVQALRACVDAADVDLRVLCAYVSILETVGAVGSSGPVPSIAELLSLANAPNTTKLMALNLLPHGITVVCGSSTSPNDARRLLLLHLLDWIPPEQEPASRDAASAYATCEQVERAVAVEVLHNQRPRAVALLQRRQQLNPAYATLARLLEHPEFICSTLRSGATAVQECFLSQLSPWLQVVFLYDMDRTKIYANAGLPLWDRVAIAVITECDTARLFSILSSAFAPECSMLQQLLLLEGISESTCPLMQRIVDCTGDFQLAACLFARIGACTAAPSPAAAAAAPPNLVPRCRMGAAAGERAIGATQPGDSAHPWELWAAAYRAFLNDEGEFVKRTMFDLACRQLRELHLSQLTPPTSQQEQQLPLGQLGAPPHARDPFQPPLPGSLPDAAAQIATPATPQQRLSAYPLLSSDRRHCSVCSSLVPLWWQCAQDSLAWCTACRHGGHASHLQEWFLTHRKCPVSGCSCRCEQVGIEPYGEEGRRAPP</sequence>
<evidence type="ECO:0000256" key="1">
    <source>
        <dbReference type="SAM" id="MobiDB-lite"/>
    </source>
</evidence>
<feature type="domain" description="GATOR2 complex protein MIO zinc-ribbon like" evidence="2">
    <location>
        <begin position="1034"/>
        <end position="1072"/>
    </location>
</feature>
<proteinExistence type="predicted"/>
<dbReference type="PANTHER" id="PTHR16453:SF9">
    <property type="entry name" value="GATOR COMPLEX PROTEIN MIOS"/>
    <property type="match status" value="1"/>
</dbReference>
<organism evidence="3 4">
    <name type="scientific">Trypanosoma conorhini</name>
    <dbReference type="NCBI Taxonomy" id="83891"/>
    <lineage>
        <taxon>Eukaryota</taxon>
        <taxon>Discoba</taxon>
        <taxon>Euglenozoa</taxon>
        <taxon>Kinetoplastea</taxon>
        <taxon>Metakinetoplastina</taxon>
        <taxon>Trypanosomatida</taxon>
        <taxon>Trypanosomatidae</taxon>
        <taxon>Trypanosoma</taxon>
    </lineage>
</organism>
<evidence type="ECO:0000313" key="4">
    <source>
        <dbReference type="Proteomes" id="UP000284403"/>
    </source>
</evidence>
<dbReference type="GeneID" id="40316933"/>
<reference evidence="3 4" key="1">
    <citation type="journal article" date="2018" name="BMC Genomics">
        <title>Genomic comparison of Trypanosoma conorhini and Trypanosoma rangeli to Trypanosoma cruzi strains of high and low virulence.</title>
        <authorList>
            <person name="Bradwell K.R."/>
            <person name="Koparde V.N."/>
            <person name="Matveyev A.V."/>
            <person name="Serrano M.G."/>
            <person name="Alves J.M."/>
            <person name="Parikh H."/>
            <person name="Huang B."/>
            <person name="Lee V."/>
            <person name="Espinosa-Alvarez O."/>
            <person name="Ortiz P.A."/>
            <person name="Costa-Martins A.G."/>
            <person name="Teixeira M.M."/>
            <person name="Buck G.A."/>
        </authorList>
    </citation>
    <scope>NUCLEOTIDE SEQUENCE [LARGE SCALE GENOMIC DNA]</scope>
    <source>
        <strain evidence="3 4">025E</strain>
    </source>
</reference>
<gene>
    <name evidence="3" type="ORF">Tco025E_03322</name>
</gene>
<dbReference type="EMBL" id="MKKU01000154">
    <property type="protein sequence ID" value="RNF21520.1"/>
    <property type="molecule type" value="Genomic_DNA"/>
</dbReference>
<dbReference type="Pfam" id="PF17034">
    <property type="entry name" value="zinc_ribbon_16"/>
    <property type="match status" value="1"/>
</dbReference>
<dbReference type="RefSeq" id="XP_029229561.1">
    <property type="nucleotide sequence ID" value="XM_029370242.1"/>
</dbReference>
<feature type="compositionally biased region" description="Low complexity" evidence="1">
    <location>
        <begin position="130"/>
        <end position="155"/>
    </location>
</feature>
<dbReference type="PANTHER" id="PTHR16453">
    <property type="entry name" value="WD40 DOMAIN-CONTAINING PROTEIN MIO FAMILY MEMBER"/>
    <property type="match status" value="1"/>
</dbReference>
<dbReference type="Proteomes" id="UP000284403">
    <property type="component" value="Unassembled WGS sequence"/>
</dbReference>
<dbReference type="InterPro" id="IPR037593">
    <property type="entry name" value="MIOS/Sea4"/>
</dbReference>
<dbReference type="CDD" id="cd16691">
    <property type="entry name" value="mRING-H2-C3H3C2_Mio"/>
    <property type="match status" value="1"/>
</dbReference>
<feature type="compositionally biased region" description="Basic and acidic residues" evidence="1">
    <location>
        <begin position="494"/>
        <end position="503"/>
    </location>
</feature>
<feature type="region of interest" description="Disordered" evidence="1">
    <location>
        <begin position="467"/>
        <end position="505"/>
    </location>
</feature>
<feature type="compositionally biased region" description="Low complexity" evidence="1">
    <location>
        <begin position="960"/>
        <end position="974"/>
    </location>
</feature>
<protein>
    <recommendedName>
        <fullName evidence="2">GATOR2 complex protein MIO zinc-ribbon like domain-containing protein</fullName>
    </recommendedName>
</protein>
<evidence type="ECO:0000259" key="2">
    <source>
        <dbReference type="Pfam" id="PF17034"/>
    </source>
</evidence>
<dbReference type="AlphaFoldDB" id="A0A422PUX3"/>
<evidence type="ECO:0000313" key="3">
    <source>
        <dbReference type="EMBL" id="RNF21520.1"/>
    </source>
</evidence>
<accession>A0A422PUX3</accession>
<feature type="region of interest" description="Disordered" evidence="1">
    <location>
        <begin position="112"/>
        <end position="155"/>
    </location>
</feature>
<dbReference type="InterPro" id="IPR031488">
    <property type="entry name" value="Zn_ribbon_mio"/>
</dbReference>
<name>A0A422PUX3_9TRYP</name>
<dbReference type="OrthoDB" id="341486at2759"/>
<dbReference type="GO" id="GO:0005737">
    <property type="term" value="C:cytoplasm"/>
    <property type="evidence" value="ECO:0007669"/>
    <property type="project" value="TreeGrafter"/>
</dbReference>
<comment type="caution">
    <text evidence="3">The sequence shown here is derived from an EMBL/GenBank/DDBJ whole genome shotgun (WGS) entry which is preliminary data.</text>
</comment>